<dbReference type="SUPFAM" id="SSF159894">
    <property type="entry name" value="YgaC/TfoX-N like"/>
    <property type="match status" value="1"/>
</dbReference>
<evidence type="ECO:0000313" key="2">
    <source>
        <dbReference type="Proteomes" id="UP000254293"/>
    </source>
</evidence>
<proteinExistence type="predicted"/>
<keyword evidence="2" id="KW-1185">Reference proteome</keyword>
<dbReference type="EMBL" id="UGJJ01000002">
    <property type="protein sequence ID" value="STR02800.1"/>
    <property type="molecule type" value="Genomic_DNA"/>
</dbReference>
<protein>
    <submittedName>
        <fullName evidence="1">Uncharacterized protein</fullName>
    </submittedName>
</protein>
<reference evidence="1 2" key="1">
    <citation type="submission" date="2018-06" db="EMBL/GenBank/DDBJ databases">
        <authorList>
            <consortium name="Pathogen Informatics"/>
            <person name="Doyle S."/>
        </authorList>
    </citation>
    <scope>NUCLEOTIDE SEQUENCE [LARGE SCALE GENOMIC DNA]</scope>
    <source>
        <strain evidence="1 2">NCTC13336</strain>
    </source>
</reference>
<gene>
    <name evidence="1" type="ORF">NCTC13336_01681</name>
</gene>
<accession>A0A377R1P8</accession>
<dbReference type="Proteomes" id="UP000254293">
    <property type="component" value="Unassembled WGS sequence"/>
</dbReference>
<sequence length="117" mass="13101">MAYSETLAQEVRKLLAQKLPPEVLAAELEEKKMFGGLAFMIRGKMAVCIGDEAGAEVMVVIGQDLQQQAMPRTGAKTTVMRGRPYRGYIDLDHEGQKELSYWLDLALEYNRTQAGKH</sequence>
<dbReference type="RefSeq" id="WP_115308684.1">
    <property type="nucleotide sequence ID" value="NZ_CP091516.1"/>
</dbReference>
<name>A0A377R1P8_9NEIS</name>
<organism evidence="1 2">
    <name type="scientific">Kingella potus</name>
    <dbReference type="NCBI Taxonomy" id="265175"/>
    <lineage>
        <taxon>Bacteria</taxon>
        <taxon>Pseudomonadati</taxon>
        <taxon>Pseudomonadota</taxon>
        <taxon>Betaproteobacteria</taxon>
        <taxon>Neisseriales</taxon>
        <taxon>Neisseriaceae</taxon>
        <taxon>Kingella</taxon>
    </lineage>
</organism>
<dbReference type="AlphaFoldDB" id="A0A377R1P8"/>
<evidence type="ECO:0000313" key="1">
    <source>
        <dbReference type="EMBL" id="STR02800.1"/>
    </source>
</evidence>
<dbReference type="OrthoDB" id="214902at2"/>